<evidence type="ECO:0000313" key="5">
    <source>
        <dbReference type="Proteomes" id="UP000612855"/>
    </source>
</evidence>
<dbReference type="Proteomes" id="UP000612855">
    <property type="component" value="Unassembled WGS sequence"/>
</dbReference>
<accession>A0A917EEP3</accession>
<evidence type="ECO:0000256" key="1">
    <source>
        <dbReference type="SAM" id="MobiDB-lite"/>
    </source>
</evidence>
<feature type="chain" id="PRO_5036848932" evidence="3">
    <location>
        <begin position="27"/>
        <end position="79"/>
    </location>
</feature>
<dbReference type="EMBL" id="BMFJ01000001">
    <property type="protein sequence ID" value="GGE24559.1"/>
    <property type="molecule type" value="Genomic_DNA"/>
</dbReference>
<reference evidence="5" key="1">
    <citation type="journal article" date="2019" name="Int. J. Syst. Evol. Microbiol.">
        <title>The Global Catalogue of Microorganisms (GCM) 10K type strain sequencing project: providing services to taxonomists for standard genome sequencing and annotation.</title>
        <authorList>
            <consortium name="The Broad Institute Genomics Platform"/>
            <consortium name="The Broad Institute Genome Sequencing Center for Infectious Disease"/>
            <person name="Wu L."/>
            <person name="Ma J."/>
        </authorList>
    </citation>
    <scope>NUCLEOTIDE SEQUENCE [LARGE SCALE GENOMIC DNA]</scope>
    <source>
        <strain evidence="5">CGMCC 1.12664</strain>
    </source>
</reference>
<evidence type="ECO:0000256" key="3">
    <source>
        <dbReference type="SAM" id="SignalP"/>
    </source>
</evidence>
<keyword evidence="3" id="KW-0732">Signal</keyword>
<dbReference type="RefSeq" id="WP_188476680.1">
    <property type="nucleotide sequence ID" value="NZ_BMFJ01000001.1"/>
</dbReference>
<keyword evidence="2" id="KW-0472">Membrane</keyword>
<gene>
    <name evidence="4" type="ORF">GCM10011360_11230</name>
</gene>
<feature type="transmembrane region" description="Helical" evidence="2">
    <location>
        <begin position="36"/>
        <end position="53"/>
    </location>
</feature>
<keyword evidence="5" id="KW-1185">Reference proteome</keyword>
<keyword evidence="2" id="KW-1133">Transmembrane helix</keyword>
<name>A0A917EEP3_9RHOB</name>
<feature type="signal peptide" evidence="3">
    <location>
        <begin position="1"/>
        <end position="26"/>
    </location>
</feature>
<keyword evidence="2" id="KW-0812">Transmembrane</keyword>
<comment type="caution">
    <text evidence="4">The sequence shown here is derived from an EMBL/GenBank/DDBJ whole genome shotgun (WGS) entry which is preliminary data.</text>
</comment>
<sequence>MKKYTTLLCAIGLAATFAIKPAPANACITNCTSSAPGLMFVSLLLIAVMVATGDDDGATTSSSGDAEPETGLTPSYEGR</sequence>
<dbReference type="AlphaFoldDB" id="A0A917EEP3"/>
<organism evidence="4 5">
    <name type="scientific">Primorskyibacter flagellatus</name>
    <dbReference type="NCBI Taxonomy" id="1387277"/>
    <lineage>
        <taxon>Bacteria</taxon>
        <taxon>Pseudomonadati</taxon>
        <taxon>Pseudomonadota</taxon>
        <taxon>Alphaproteobacteria</taxon>
        <taxon>Rhodobacterales</taxon>
        <taxon>Roseobacteraceae</taxon>
        <taxon>Primorskyibacter</taxon>
    </lineage>
</organism>
<evidence type="ECO:0000256" key="2">
    <source>
        <dbReference type="SAM" id="Phobius"/>
    </source>
</evidence>
<proteinExistence type="predicted"/>
<protein>
    <submittedName>
        <fullName evidence="4">Uncharacterized protein</fullName>
    </submittedName>
</protein>
<feature type="region of interest" description="Disordered" evidence="1">
    <location>
        <begin position="56"/>
        <end position="79"/>
    </location>
</feature>
<evidence type="ECO:0000313" key="4">
    <source>
        <dbReference type="EMBL" id="GGE24559.1"/>
    </source>
</evidence>